<name>S8E7P5_FOMSC</name>
<dbReference type="EMBL" id="KE504144">
    <property type="protein sequence ID" value="EPT01077.1"/>
    <property type="molecule type" value="Genomic_DNA"/>
</dbReference>
<dbReference type="SUPFAM" id="SSF57701">
    <property type="entry name" value="Zn2/Cys6 DNA-binding domain"/>
    <property type="match status" value="1"/>
</dbReference>
<reference evidence="7 8" key="1">
    <citation type="journal article" date="2012" name="Science">
        <title>The Paleozoic origin of enzymatic lignin decomposition reconstructed from 31 fungal genomes.</title>
        <authorList>
            <person name="Floudas D."/>
            <person name="Binder M."/>
            <person name="Riley R."/>
            <person name="Barry K."/>
            <person name="Blanchette R.A."/>
            <person name="Henrissat B."/>
            <person name="Martinez A.T."/>
            <person name="Otillar R."/>
            <person name="Spatafora J.W."/>
            <person name="Yadav J.S."/>
            <person name="Aerts A."/>
            <person name="Benoit I."/>
            <person name="Boyd A."/>
            <person name="Carlson A."/>
            <person name="Copeland A."/>
            <person name="Coutinho P.M."/>
            <person name="de Vries R.P."/>
            <person name="Ferreira P."/>
            <person name="Findley K."/>
            <person name="Foster B."/>
            <person name="Gaskell J."/>
            <person name="Glotzer D."/>
            <person name="Gorecki P."/>
            <person name="Heitman J."/>
            <person name="Hesse C."/>
            <person name="Hori C."/>
            <person name="Igarashi K."/>
            <person name="Jurgens J.A."/>
            <person name="Kallen N."/>
            <person name="Kersten P."/>
            <person name="Kohler A."/>
            <person name="Kuees U."/>
            <person name="Kumar T.K.A."/>
            <person name="Kuo A."/>
            <person name="LaButti K."/>
            <person name="Larrondo L.F."/>
            <person name="Lindquist E."/>
            <person name="Ling A."/>
            <person name="Lombard V."/>
            <person name="Lucas S."/>
            <person name="Lundell T."/>
            <person name="Martin R."/>
            <person name="McLaughlin D.J."/>
            <person name="Morgenstern I."/>
            <person name="Morin E."/>
            <person name="Murat C."/>
            <person name="Nagy L.G."/>
            <person name="Nolan M."/>
            <person name="Ohm R.A."/>
            <person name="Patyshakuliyeva A."/>
            <person name="Rokas A."/>
            <person name="Ruiz-Duenas F.J."/>
            <person name="Sabat G."/>
            <person name="Salamov A."/>
            <person name="Samejima M."/>
            <person name="Schmutz J."/>
            <person name="Slot J.C."/>
            <person name="St John F."/>
            <person name="Stenlid J."/>
            <person name="Sun H."/>
            <person name="Sun S."/>
            <person name="Syed K."/>
            <person name="Tsang A."/>
            <person name="Wiebenga A."/>
            <person name="Young D."/>
            <person name="Pisabarro A."/>
            <person name="Eastwood D.C."/>
            <person name="Martin F."/>
            <person name="Cullen D."/>
            <person name="Grigoriev I.V."/>
            <person name="Hibbett D.S."/>
        </authorList>
    </citation>
    <scope>NUCLEOTIDE SEQUENCE</scope>
    <source>
        <strain evidence="8">FP-58527</strain>
    </source>
</reference>
<organism evidence="7 8">
    <name type="scientific">Fomitopsis schrenkii</name>
    <name type="common">Brown rot fungus</name>
    <dbReference type="NCBI Taxonomy" id="2126942"/>
    <lineage>
        <taxon>Eukaryota</taxon>
        <taxon>Fungi</taxon>
        <taxon>Dikarya</taxon>
        <taxon>Basidiomycota</taxon>
        <taxon>Agaricomycotina</taxon>
        <taxon>Agaricomycetes</taxon>
        <taxon>Polyporales</taxon>
        <taxon>Fomitopsis</taxon>
    </lineage>
</organism>
<evidence type="ECO:0000256" key="3">
    <source>
        <dbReference type="ARBA" id="ARBA00023015"/>
    </source>
</evidence>
<dbReference type="PROSITE" id="PS00463">
    <property type="entry name" value="ZN2_CY6_FUNGAL_1"/>
    <property type="match status" value="1"/>
</dbReference>
<dbReference type="InterPro" id="IPR001138">
    <property type="entry name" value="Zn2Cys6_DnaBD"/>
</dbReference>
<dbReference type="SMART" id="SM00066">
    <property type="entry name" value="GAL4"/>
    <property type="match status" value="1"/>
</dbReference>
<comment type="subcellular location">
    <subcellularLocation>
        <location evidence="1">Nucleus</location>
    </subcellularLocation>
</comment>
<dbReference type="GO" id="GO:0005634">
    <property type="term" value="C:nucleus"/>
    <property type="evidence" value="ECO:0007669"/>
    <property type="project" value="UniProtKB-SubCell"/>
</dbReference>
<dbReference type="GO" id="GO:0000981">
    <property type="term" value="F:DNA-binding transcription factor activity, RNA polymerase II-specific"/>
    <property type="evidence" value="ECO:0007669"/>
    <property type="project" value="InterPro"/>
</dbReference>
<evidence type="ECO:0000256" key="2">
    <source>
        <dbReference type="ARBA" id="ARBA00022723"/>
    </source>
</evidence>
<evidence type="ECO:0000256" key="1">
    <source>
        <dbReference type="ARBA" id="ARBA00004123"/>
    </source>
</evidence>
<keyword evidence="8" id="KW-1185">Reference proteome</keyword>
<dbReference type="InParanoid" id="S8E7P5"/>
<dbReference type="STRING" id="743788.S8E7P5"/>
<dbReference type="CDD" id="cd00067">
    <property type="entry name" value="GAL4"/>
    <property type="match status" value="1"/>
</dbReference>
<dbReference type="InterPro" id="IPR036864">
    <property type="entry name" value="Zn2-C6_fun-type_DNA-bd_sf"/>
</dbReference>
<sequence>MATNVVKACFRCRQKKIKCDTARPTCQNCLKANALDDCIYGEDAEFPTVRLLEDKISQLQQRITFLQNNTDSQPVKLRDPYAAGNEAPPTFETKCHGLPPAIAQELHAIDFGFFLYLPRFQEQTVLPHITLSHHALALITATRLVGAYLSTNAGAQELQPKLLTHTLKDLSAALAELDPAGMLNLLQTEILLTHYFFSTNRTFEAVYHMDAASAIVLANGFHKIRSTRAPPRLDSRDDIEEGERINGFWNTFILDRCWSPVLGRTPILSDEEVKGTGIDTPWPLNIESYENHPLPIEWRGLRTVQKFMFDSHFLNMERSPLALHAKATALYSEARRLASGFHTYTLPAGWTELDKRLRQFIHELPSLDGLQQPAQQVTADRRLLVVHMLARGAAVELHDPLERNGLGAGTAVPAALDAVQVLNHAVDAHSGEALVDSMVGVVLHRVAGVLVRTLRTRRQNGAVPGSGDEGAIVTALGQIRFALESWGRRSAFIGGQYARVVGLLKGA</sequence>
<proteinExistence type="predicted"/>
<dbReference type="GO" id="GO:0003677">
    <property type="term" value="F:DNA binding"/>
    <property type="evidence" value="ECO:0007669"/>
    <property type="project" value="InterPro"/>
</dbReference>
<dbReference type="Proteomes" id="UP000015241">
    <property type="component" value="Unassembled WGS sequence"/>
</dbReference>
<keyword evidence="2" id="KW-0479">Metal-binding</keyword>
<evidence type="ECO:0000256" key="5">
    <source>
        <dbReference type="ARBA" id="ARBA00023242"/>
    </source>
</evidence>
<evidence type="ECO:0000256" key="4">
    <source>
        <dbReference type="ARBA" id="ARBA00023163"/>
    </source>
</evidence>
<dbReference type="CDD" id="cd12148">
    <property type="entry name" value="fungal_TF_MHR"/>
    <property type="match status" value="1"/>
</dbReference>
<dbReference type="InterPro" id="IPR007219">
    <property type="entry name" value="XnlR_reg_dom"/>
</dbReference>
<keyword evidence="4" id="KW-0804">Transcription</keyword>
<evidence type="ECO:0000259" key="6">
    <source>
        <dbReference type="PROSITE" id="PS50048"/>
    </source>
</evidence>
<keyword evidence="5" id="KW-0539">Nucleus</keyword>
<dbReference type="AlphaFoldDB" id="S8E7P5"/>
<dbReference type="GO" id="GO:0006351">
    <property type="term" value="P:DNA-templated transcription"/>
    <property type="evidence" value="ECO:0007669"/>
    <property type="project" value="InterPro"/>
</dbReference>
<dbReference type="Pfam" id="PF00172">
    <property type="entry name" value="Zn_clus"/>
    <property type="match status" value="1"/>
</dbReference>
<accession>S8E7P5</accession>
<dbReference type="PANTHER" id="PTHR47338">
    <property type="entry name" value="ZN(II)2CYS6 TRANSCRIPTION FACTOR (EUROFUNG)-RELATED"/>
    <property type="match status" value="1"/>
</dbReference>
<dbReference type="Pfam" id="PF04082">
    <property type="entry name" value="Fungal_trans"/>
    <property type="match status" value="1"/>
</dbReference>
<dbReference type="Gene3D" id="4.10.240.10">
    <property type="entry name" value="Zn(2)-C6 fungal-type DNA-binding domain"/>
    <property type="match status" value="1"/>
</dbReference>
<evidence type="ECO:0000313" key="7">
    <source>
        <dbReference type="EMBL" id="EPT01077.1"/>
    </source>
</evidence>
<gene>
    <name evidence="7" type="ORF">FOMPIDRAFT_1049064</name>
</gene>
<feature type="domain" description="Zn(2)-C6 fungal-type" evidence="6">
    <location>
        <begin position="8"/>
        <end position="40"/>
    </location>
</feature>
<dbReference type="InterPro" id="IPR050815">
    <property type="entry name" value="TF_fung"/>
</dbReference>
<dbReference type="PROSITE" id="PS50048">
    <property type="entry name" value="ZN2_CY6_FUNGAL_2"/>
    <property type="match status" value="1"/>
</dbReference>
<dbReference type="OrthoDB" id="2309723at2759"/>
<dbReference type="HOGENOM" id="CLU_022337_1_1_1"/>
<evidence type="ECO:0000313" key="8">
    <source>
        <dbReference type="Proteomes" id="UP000015241"/>
    </source>
</evidence>
<protein>
    <recommendedName>
        <fullName evidence="6">Zn(2)-C6 fungal-type domain-containing protein</fullName>
    </recommendedName>
</protein>
<dbReference type="eggNOG" id="ENOG502QWTJ">
    <property type="taxonomic scope" value="Eukaryota"/>
</dbReference>
<keyword evidence="3" id="KW-0805">Transcription regulation</keyword>
<dbReference type="PANTHER" id="PTHR47338:SF29">
    <property type="entry name" value="ZN(2)-C6 FUNGAL-TYPE DOMAIN-CONTAINING PROTEIN"/>
    <property type="match status" value="1"/>
</dbReference>
<dbReference type="GO" id="GO:0008270">
    <property type="term" value="F:zinc ion binding"/>
    <property type="evidence" value="ECO:0007669"/>
    <property type="project" value="InterPro"/>
</dbReference>